<name>W2QZY6_PHYN3</name>
<reference evidence="2" key="1">
    <citation type="submission" date="2011-12" db="EMBL/GenBank/DDBJ databases">
        <authorList>
            <consortium name="The Broad Institute Genome Sequencing Platform"/>
            <person name="Russ C."/>
            <person name="Tyler B."/>
            <person name="Panabieres F."/>
            <person name="Shan W."/>
            <person name="Tripathy S."/>
            <person name="Grunwald N."/>
            <person name="Machado M."/>
            <person name="Young S.K."/>
            <person name="Zeng Q."/>
            <person name="Gargeya S."/>
            <person name="Fitzgerald M."/>
            <person name="Haas B."/>
            <person name="Abouelleil A."/>
            <person name="Alvarado L."/>
            <person name="Arachchi H.M."/>
            <person name="Berlin A."/>
            <person name="Chapman S.B."/>
            <person name="Gearin G."/>
            <person name="Goldberg J."/>
            <person name="Griggs A."/>
            <person name="Gujja S."/>
            <person name="Hansen M."/>
            <person name="Heiman D."/>
            <person name="Howarth C."/>
            <person name="Larimer J."/>
            <person name="Lui A."/>
            <person name="MacDonald P.J.P."/>
            <person name="McCowen C."/>
            <person name="Montmayeur A."/>
            <person name="Murphy C."/>
            <person name="Neiman D."/>
            <person name="Pearson M."/>
            <person name="Priest M."/>
            <person name="Roberts A."/>
            <person name="Saif S."/>
            <person name="Shea T."/>
            <person name="Sisk P."/>
            <person name="Stolte C."/>
            <person name="Sykes S."/>
            <person name="Wortman J."/>
            <person name="Nusbaum C."/>
            <person name="Birren B."/>
        </authorList>
    </citation>
    <scope>NUCLEOTIDE SEQUENCE [LARGE SCALE GENOMIC DNA]</scope>
    <source>
        <strain evidence="2">INRA-310</strain>
    </source>
</reference>
<gene>
    <name evidence="1" type="ORF">PPTG_21575</name>
</gene>
<proteinExistence type="predicted"/>
<dbReference type="Proteomes" id="UP000018817">
    <property type="component" value="Unassembled WGS sequence"/>
</dbReference>
<protein>
    <submittedName>
        <fullName evidence="1">Uncharacterized protein</fullName>
    </submittedName>
</protein>
<dbReference type="GeneID" id="20190174"/>
<accession>W2QZY6</accession>
<evidence type="ECO:0000313" key="2">
    <source>
        <dbReference type="Proteomes" id="UP000018817"/>
    </source>
</evidence>
<evidence type="ECO:0000313" key="1">
    <source>
        <dbReference type="EMBL" id="ETN18556.1"/>
    </source>
</evidence>
<dbReference type="AlphaFoldDB" id="W2QZY6"/>
<dbReference type="RefSeq" id="XP_008896633.1">
    <property type="nucleotide sequence ID" value="XM_008898385.1"/>
</dbReference>
<organism evidence="1 2">
    <name type="scientific">Phytophthora nicotianae (strain INRA-310)</name>
    <name type="common">Phytophthora parasitica</name>
    <dbReference type="NCBI Taxonomy" id="761204"/>
    <lineage>
        <taxon>Eukaryota</taxon>
        <taxon>Sar</taxon>
        <taxon>Stramenopiles</taxon>
        <taxon>Oomycota</taxon>
        <taxon>Peronosporomycetes</taxon>
        <taxon>Peronosporales</taxon>
        <taxon>Peronosporaceae</taxon>
        <taxon>Phytophthora</taxon>
    </lineage>
</organism>
<sequence>MGASQHIRAGKVSDTPLFAASFGTRRAGFNKVSQLWYTTGSRGSSRARVRPLLP</sequence>
<reference evidence="1 2" key="2">
    <citation type="submission" date="2013-11" db="EMBL/GenBank/DDBJ databases">
        <title>The Genome Sequence of Phytophthora parasitica INRA-310.</title>
        <authorList>
            <consortium name="The Broad Institute Genomics Platform"/>
            <person name="Russ C."/>
            <person name="Tyler B."/>
            <person name="Panabieres F."/>
            <person name="Shan W."/>
            <person name="Tripathy S."/>
            <person name="Grunwald N."/>
            <person name="Machado M."/>
            <person name="Johnson C.S."/>
            <person name="Arredondo F."/>
            <person name="Hong C."/>
            <person name="Coffey M."/>
            <person name="Young S.K."/>
            <person name="Zeng Q."/>
            <person name="Gargeya S."/>
            <person name="Fitzgerald M."/>
            <person name="Abouelleil A."/>
            <person name="Alvarado L."/>
            <person name="Chapman S.B."/>
            <person name="Gainer-Dewar J."/>
            <person name="Goldberg J."/>
            <person name="Griggs A."/>
            <person name="Gujja S."/>
            <person name="Hansen M."/>
            <person name="Howarth C."/>
            <person name="Imamovic A."/>
            <person name="Ireland A."/>
            <person name="Larimer J."/>
            <person name="McCowan C."/>
            <person name="Murphy C."/>
            <person name="Pearson M."/>
            <person name="Poon T.W."/>
            <person name="Priest M."/>
            <person name="Roberts A."/>
            <person name="Saif S."/>
            <person name="Shea T."/>
            <person name="Sykes S."/>
            <person name="Wortman J."/>
            <person name="Nusbaum C."/>
            <person name="Birren B."/>
        </authorList>
    </citation>
    <scope>NUCLEOTIDE SEQUENCE [LARGE SCALE GENOMIC DNA]</scope>
    <source>
        <strain evidence="1 2">INRA-310</strain>
    </source>
</reference>
<dbReference type="EMBL" id="KI669566">
    <property type="protein sequence ID" value="ETN18556.1"/>
    <property type="molecule type" value="Genomic_DNA"/>
</dbReference>
<dbReference type="VEuPathDB" id="FungiDB:PPTG_21575"/>